<dbReference type="PIRSF" id="PIRSF021700">
    <property type="entry name" value="3_dmu_93_MTrfase"/>
    <property type="match status" value="1"/>
</dbReference>
<dbReference type="CDD" id="cd06588">
    <property type="entry name" value="PhnB_like"/>
    <property type="match status" value="1"/>
</dbReference>
<organism evidence="2 3">
    <name type="scientific">Parasphingopyxis marina</name>
    <dbReference type="NCBI Taxonomy" id="2761622"/>
    <lineage>
        <taxon>Bacteria</taxon>
        <taxon>Pseudomonadati</taxon>
        <taxon>Pseudomonadota</taxon>
        <taxon>Alphaproteobacteria</taxon>
        <taxon>Sphingomonadales</taxon>
        <taxon>Sphingomonadaceae</taxon>
        <taxon>Parasphingopyxis</taxon>
    </lineage>
</organism>
<sequence>MPKSCIPFLMFTGEAKAALDFYLATFAGAKLEAIEQYGEGERMPPSAVKMAVFSVAGQQIRVFDSPPVHGFTFTPSQSFFVECSSEEELRGLSETLSHDGKVMMPTGNYGFSRLYAWVADRFGVPWQLNLA</sequence>
<dbReference type="PANTHER" id="PTHR33990">
    <property type="entry name" value="PROTEIN YJDN-RELATED"/>
    <property type="match status" value="1"/>
</dbReference>
<name>A0A842I1H7_9SPHN</name>
<accession>A0A842I1H7</accession>
<dbReference type="RefSeq" id="WP_185802389.1">
    <property type="nucleotide sequence ID" value="NZ_JACJVJ010000003.1"/>
</dbReference>
<dbReference type="InterPro" id="IPR009725">
    <property type="entry name" value="3_dmu_93_MTrfase"/>
</dbReference>
<evidence type="ECO:0000313" key="3">
    <source>
        <dbReference type="Proteomes" id="UP000564378"/>
    </source>
</evidence>
<dbReference type="Proteomes" id="UP000564378">
    <property type="component" value="Unassembled WGS sequence"/>
</dbReference>
<dbReference type="EMBL" id="JACJVJ010000003">
    <property type="protein sequence ID" value="MBC2779102.1"/>
    <property type="molecule type" value="Genomic_DNA"/>
</dbReference>
<evidence type="ECO:0000313" key="2">
    <source>
        <dbReference type="EMBL" id="MBC2779102.1"/>
    </source>
</evidence>
<protein>
    <submittedName>
        <fullName evidence="2">VOC family protein</fullName>
    </submittedName>
</protein>
<dbReference type="SUPFAM" id="SSF54593">
    <property type="entry name" value="Glyoxalase/Bleomycin resistance protein/Dihydroxybiphenyl dioxygenase"/>
    <property type="match status" value="1"/>
</dbReference>
<gene>
    <name evidence="2" type="ORF">H6P80_15865</name>
</gene>
<keyword evidence="3" id="KW-1185">Reference proteome</keyword>
<dbReference type="Pfam" id="PF06983">
    <property type="entry name" value="3-dmu-9_3-mt"/>
    <property type="match status" value="1"/>
</dbReference>
<dbReference type="AlphaFoldDB" id="A0A842I1H7"/>
<reference evidence="2 3" key="1">
    <citation type="submission" date="2020-08" db="EMBL/GenBank/DDBJ databases">
        <title>Draft genome sequence of Parasphingopyxis sp. GrpM-11.</title>
        <authorList>
            <person name="Oh J."/>
            <person name="Roh D.-H."/>
        </authorList>
    </citation>
    <scope>NUCLEOTIDE SEQUENCE [LARGE SCALE GENOMIC DNA]</scope>
    <source>
        <strain evidence="2 3">GrpM-11</strain>
    </source>
</reference>
<dbReference type="InterPro" id="IPR028973">
    <property type="entry name" value="PhnB-like"/>
</dbReference>
<dbReference type="Gene3D" id="3.30.720.110">
    <property type="match status" value="1"/>
</dbReference>
<dbReference type="InterPro" id="IPR029068">
    <property type="entry name" value="Glyas_Bleomycin-R_OHBP_Dase"/>
</dbReference>
<dbReference type="PANTHER" id="PTHR33990:SF4">
    <property type="entry name" value="PHNB-LIKE DOMAIN-CONTAINING PROTEIN"/>
    <property type="match status" value="1"/>
</dbReference>
<dbReference type="Gene3D" id="3.30.720.100">
    <property type="match status" value="1"/>
</dbReference>
<comment type="caution">
    <text evidence="2">The sequence shown here is derived from an EMBL/GenBank/DDBJ whole genome shotgun (WGS) entry which is preliminary data.</text>
</comment>
<evidence type="ECO:0000259" key="1">
    <source>
        <dbReference type="Pfam" id="PF06983"/>
    </source>
</evidence>
<feature type="domain" description="PhnB-like" evidence="1">
    <location>
        <begin position="5"/>
        <end position="128"/>
    </location>
</feature>
<proteinExistence type="predicted"/>